<organism evidence="3 4">
    <name type="scientific">Acetivibrio saccincola</name>
    <dbReference type="NCBI Taxonomy" id="1677857"/>
    <lineage>
        <taxon>Bacteria</taxon>
        <taxon>Bacillati</taxon>
        <taxon>Bacillota</taxon>
        <taxon>Clostridia</taxon>
        <taxon>Eubacteriales</taxon>
        <taxon>Oscillospiraceae</taxon>
        <taxon>Acetivibrio</taxon>
    </lineage>
</organism>
<dbReference type="InterPro" id="IPR006119">
    <property type="entry name" value="Resolv_N"/>
</dbReference>
<dbReference type="EMBL" id="NEMB01000003">
    <property type="protein sequence ID" value="PQQ68002.1"/>
    <property type="molecule type" value="Genomic_DNA"/>
</dbReference>
<dbReference type="InterPro" id="IPR025827">
    <property type="entry name" value="Zn_ribbon_recom_dom"/>
</dbReference>
<reference evidence="3 4" key="1">
    <citation type="journal article" date="2018" name="Syst. Appl. Microbiol.">
        <title>Characterization and high-quality draft genome sequence of Herbivorax saccincola A7, an anaerobic, alkaliphilic, thermophilic, cellulolytic, and xylanolytic bacterium.</title>
        <authorList>
            <person name="Aikawa S."/>
            <person name="Baramee S."/>
            <person name="Sermsathanaswadi J."/>
            <person name="Thianheng P."/>
            <person name="Tachaapaikoon C."/>
            <person name="Shikata A."/>
            <person name="Waeonukul R."/>
            <person name="Pason P."/>
            <person name="Ratanakhanokchai K."/>
            <person name="Kosugi A."/>
        </authorList>
    </citation>
    <scope>NUCLEOTIDE SEQUENCE [LARGE SCALE GENOMIC DNA]</scope>
    <source>
        <strain evidence="3 4">A7</strain>
    </source>
</reference>
<dbReference type="PROSITE" id="PS51737">
    <property type="entry name" value="RECOMBINASE_DNA_BIND"/>
    <property type="match status" value="1"/>
</dbReference>
<protein>
    <submittedName>
        <fullName evidence="3">Recombinase</fullName>
    </submittedName>
</protein>
<dbReference type="InterPro" id="IPR038109">
    <property type="entry name" value="DNA_bind_recomb_sf"/>
</dbReference>
<sequence>MYVRESRDDRGENYETIEIQRDLLIKYVKTNNLGEIKRVYIDDNVSGAGFEREGIKALKEDVLNKNINLLVLKDLSRLGRNNAKTLLFLDFLEENGVRVKTFDGRYDSLKDNETVGIETWYNERYIQDISRKIRASLRFKIEKGEYIGKAPYGYEKSPSHKNKLIVKRDEAVVVKKIYSLYGEGYGYSYIANFLNKEGCPSPSGGAWNATTIRRIICSSVYAGDTVQGISEKVSFKSKKTRRLPEDKWVITKNTHEPIIEREEYARIQEIRQNRNKRLTPHKGKLHTFKGLLYCGGCGKLMHARKRKERPMGYICGSYSKLGKSSCTSHHINERDLCEIVLNDLIEFLKDEDVIKVLSKNREKNDKDILIDTLKKQIEHKKRQQEIIYQDRLEGKISEDLFLRINKKTENNILLLKKEIENIEKRNIKIKDIDVFLESIKNNLCQKGINHEIAKLVINKIVVFEKGEEYIEKIWNLNISDEEKKFIRESGAVIIEYAF</sequence>
<comment type="caution">
    <text evidence="3">The sequence shown here is derived from an EMBL/GenBank/DDBJ whole genome shotgun (WGS) entry which is preliminary data.</text>
</comment>
<dbReference type="Gene3D" id="3.40.50.1390">
    <property type="entry name" value="Resolvase, N-terminal catalytic domain"/>
    <property type="match status" value="1"/>
</dbReference>
<dbReference type="OrthoDB" id="9784557at2"/>
<evidence type="ECO:0000259" key="1">
    <source>
        <dbReference type="PROSITE" id="PS51736"/>
    </source>
</evidence>
<dbReference type="PANTHER" id="PTHR30461:SF23">
    <property type="entry name" value="DNA RECOMBINASE-RELATED"/>
    <property type="match status" value="1"/>
</dbReference>
<dbReference type="GO" id="GO:0003677">
    <property type="term" value="F:DNA binding"/>
    <property type="evidence" value="ECO:0007669"/>
    <property type="project" value="InterPro"/>
</dbReference>
<dbReference type="InterPro" id="IPR011109">
    <property type="entry name" value="DNA_bind_recombinase_dom"/>
</dbReference>
<dbReference type="AlphaFoldDB" id="A0A2S8RDX8"/>
<evidence type="ECO:0000313" key="3">
    <source>
        <dbReference type="EMBL" id="PQQ68002.1"/>
    </source>
</evidence>
<dbReference type="InterPro" id="IPR050639">
    <property type="entry name" value="SSR_resolvase"/>
</dbReference>
<dbReference type="SMART" id="SM00857">
    <property type="entry name" value="Resolvase"/>
    <property type="match status" value="1"/>
</dbReference>
<dbReference type="SUPFAM" id="SSF53041">
    <property type="entry name" value="Resolvase-like"/>
    <property type="match status" value="1"/>
</dbReference>
<dbReference type="Pfam" id="PF07508">
    <property type="entry name" value="Recombinase"/>
    <property type="match status" value="1"/>
</dbReference>
<dbReference type="PANTHER" id="PTHR30461">
    <property type="entry name" value="DNA-INVERTASE FROM LAMBDOID PROPHAGE"/>
    <property type="match status" value="1"/>
</dbReference>
<evidence type="ECO:0000259" key="2">
    <source>
        <dbReference type="PROSITE" id="PS51737"/>
    </source>
</evidence>
<dbReference type="Pfam" id="PF13408">
    <property type="entry name" value="Zn_ribbon_recom"/>
    <property type="match status" value="1"/>
</dbReference>
<dbReference type="GO" id="GO:0000150">
    <property type="term" value="F:DNA strand exchange activity"/>
    <property type="evidence" value="ECO:0007669"/>
    <property type="project" value="InterPro"/>
</dbReference>
<name>A0A2S8RDX8_9FIRM</name>
<dbReference type="Pfam" id="PF00239">
    <property type="entry name" value="Resolvase"/>
    <property type="match status" value="1"/>
</dbReference>
<evidence type="ECO:0000313" key="4">
    <source>
        <dbReference type="Proteomes" id="UP000239720"/>
    </source>
</evidence>
<dbReference type="InterPro" id="IPR036162">
    <property type="entry name" value="Resolvase-like_N_sf"/>
</dbReference>
<dbReference type="Proteomes" id="UP000239720">
    <property type="component" value="Unassembled WGS sequence"/>
</dbReference>
<feature type="domain" description="Resolvase/invertase-type recombinase catalytic" evidence="1">
    <location>
        <begin position="1"/>
        <end position="150"/>
    </location>
</feature>
<dbReference type="PROSITE" id="PS51736">
    <property type="entry name" value="RECOMBINASES_3"/>
    <property type="match status" value="1"/>
</dbReference>
<dbReference type="Gene3D" id="3.90.1750.20">
    <property type="entry name" value="Putative Large Serine Recombinase, Chain B, Domain 2"/>
    <property type="match status" value="1"/>
</dbReference>
<proteinExistence type="predicted"/>
<accession>A0A2S8RDX8</accession>
<gene>
    <name evidence="3" type="ORF">B9R14_15345</name>
</gene>
<feature type="domain" description="Recombinase" evidence="2">
    <location>
        <begin position="151"/>
        <end position="277"/>
    </location>
</feature>